<dbReference type="EMBL" id="GGMS01001734">
    <property type="protein sequence ID" value="MBY70937.1"/>
    <property type="molecule type" value="Transcribed_RNA"/>
</dbReference>
<reference evidence="2" key="1">
    <citation type="submission" date="2018-04" db="EMBL/GenBank/DDBJ databases">
        <title>Transcriptome assembly of Sipha flava.</title>
        <authorList>
            <person name="Scully E.D."/>
            <person name="Geib S.M."/>
            <person name="Palmer N.A."/>
            <person name="Koch K."/>
            <person name="Bradshaw J."/>
            <person name="Heng-Moss T."/>
            <person name="Sarath G."/>
        </authorList>
    </citation>
    <scope>NUCLEOTIDE SEQUENCE</scope>
</reference>
<keyword evidence="1" id="KW-0812">Transmembrane</keyword>
<protein>
    <submittedName>
        <fullName evidence="2">Uncharacterized protein</fullName>
    </submittedName>
</protein>
<dbReference type="AlphaFoldDB" id="A0A2S2PZJ0"/>
<evidence type="ECO:0000256" key="1">
    <source>
        <dbReference type="SAM" id="Phobius"/>
    </source>
</evidence>
<feature type="transmembrane region" description="Helical" evidence="1">
    <location>
        <begin position="59"/>
        <end position="77"/>
    </location>
</feature>
<proteinExistence type="predicted"/>
<keyword evidence="1" id="KW-0472">Membrane</keyword>
<name>A0A2S2PZJ0_9HEMI</name>
<gene>
    <name evidence="2" type="ORF">g.124857</name>
</gene>
<sequence length="125" mass="14793">MTVNTTGSLEHCFALRQRFLAIECFSKGWLYCPQLNQFSRIYLSKELQSIAKTHCFVRSLRNVSATLFALVYVFIMFKRCSIVNLTMTTNAKNANVLRWKMWDVIRQEKHCNSDFNPKTKKIRRF</sequence>
<organism evidence="2">
    <name type="scientific">Sipha flava</name>
    <name type="common">yellow sugarcane aphid</name>
    <dbReference type="NCBI Taxonomy" id="143950"/>
    <lineage>
        <taxon>Eukaryota</taxon>
        <taxon>Metazoa</taxon>
        <taxon>Ecdysozoa</taxon>
        <taxon>Arthropoda</taxon>
        <taxon>Hexapoda</taxon>
        <taxon>Insecta</taxon>
        <taxon>Pterygota</taxon>
        <taxon>Neoptera</taxon>
        <taxon>Paraneoptera</taxon>
        <taxon>Hemiptera</taxon>
        <taxon>Sternorrhyncha</taxon>
        <taxon>Aphidomorpha</taxon>
        <taxon>Aphidoidea</taxon>
        <taxon>Aphididae</taxon>
        <taxon>Sipha</taxon>
    </lineage>
</organism>
<evidence type="ECO:0000313" key="2">
    <source>
        <dbReference type="EMBL" id="MBY70937.1"/>
    </source>
</evidence>
<keyword evidence="1" id="KW-1133">Transmembrane helix</keyword>
<accession>A0A2S2PZJ0</accession>